<comment type="caution">
    <text evidence="1">The sequence shown here is derived from an EMBL/GenBank/DDBJ whole genome shotgun (WGS) entry which is preliminary data.</text>
</comment>
<reference evidence="2" key="1">
    <citation type="journal article" date="2021" name="ISME J.">
        <title>Evolutionary origin and ecological implication of a unique nif island in free-living Bradyrhizobium lineages.</title>
        <authorList>
            <person name="Tao J."/>
        </authorList>
    </citation>
    <scope>NUCLEOTIDE SEQUENCE [LARGE SCALE GENOMIC DNA]</scope>
    <source>
        <strain evidence="2">SZCCT0434</strain>
    </source>
</reference>
<gene>
    <name evidence="1" type="ORF">JQ615_31080</name>
</gene>
<dbReference type="RefSeq" id="WP_212494476.1">
    <property type="nucleotide sequence ID" value="NZ_JAFCJH010000044.1"/>
</dbReference>
<proteinExistence type="predicted"/>
<dbReference type="Proteomes" id="UP001315278">
    <property type="component" value="Unassembled WGS sequence"/>
</dbReference>
<protein>
    <submittedName>
        <fullName evidence="1">Uncharacterized protein</fullName>
    </submittedName>
</protein>
<sequence length="64" mass="6759">MLARFTRSGIGARGEDARLFVLDLIGEKNLKGIDPAGVKSEVTAEKSEVKNIVTQLNPYAVGGG</sequence>
<organism evidence="1 2">
    <name type="scientific">Bradyrhizobium jicamae</name>
    <dbReference type="NCBI Taxonomy" id="280332"/>
    <lineage>
        <taxon>Bacteria</taxon>
        <taxon>Pseudomonadati</taxon>
        <taxon>Pseudomonadota</taxon>
        <taxon>Alphaproteobacteria</taxon>
        <taxon>Hyphomicrobiales</taxon>
        <taxon>Nitrobacteraceae</taxon>
        <taxon>Bradyrhizobium</taxon>
    </lineage>
</organism>
<evidence type="ECO:0000313" key="2">
    <source>
        <dbReference type="Proteomes" id="UP001315278"/>
    </source>
</evidence>
<dbReference type="EMBL" id="JAFCJH010000044">
    <property type="protein sequence ID" value="MBR0799823.1"/>
    <property type="molecule type" value="Genomic_DNA"/>
</dbReference>
<accession>A0ABS5FST2</accession>
<evidence type="ECO:0000313" key="1">
    <source>
        <dbReference type="EMBL" id="MBR0799823.1"/>
    </source>
</evidence>
<name>A0ABS5FST2_9BRAD</name>
<keyword evidence="2" id="KW-1185">Reference proteome</keyword>